<keyword evidence="1" id="KW-0472">Membrane</keyword>
<evidence type="ECO:0008006" key="4">
    <source>
        <dbReference type="Google" id="ProtNLM"/>
    </source>
</evidence>
<evidence type="ECO:0000313" key="2">
    <source>
        <dbReference type="EMBL" id="GAE29106.1"/>
    </source>
</evidence>
<dbReference type="RefSeq" id="WP_035340309.1">
    <property type="nucleotide sequence ID" value="NZ_BAUU01000002.1"/>
</dbReference>
<dbReference type="EMBL" id="BAUU01000002">
    <property type="protein sequence ID" value="GAE29106.1"/>
    <property type="molecule type" value="Genomic_DNA"/>
</dbReference>
<evidence type="ECO:0000313" key="3">
    <source>
        <dbReference type="Proteomes" id="UP000018895"/>
    </source>
</evidence>
<organism evidence="2 3">
    <name type="scientific">Halalkalibacter hemicellulosilyticusJCM 9152</name>
    <dbReference type="NCBI Taxonomy" id="1236971"/>
    <lineage>
        <taxon>Bacteria</taxon>
        <taxon>Bacillati</taxon>
        <taxon>Bacillota</taxon>
        <taxon>Bacilli</taxon>
        <taxon>Bacillales</taxon>
        <taxon>Bacillaceae</taxon>
        <taxon>Halalkalibacter</taxon>
    </lineage>
</organism>
<comment type="caution">
    <text evidence="2">The sequence shown here is derived from an EMBL/GenBank/DDBJ whole genome shotgun (WGS) entry which is preliminary data.</text>
</comment>
<dbReference type="Proteomes" id="UP000018895">
    <property type="component" value="Unassembled WGS sequence"/>
</dbReference>
<name>W4QAM1_9BACI</name>
<reference evidence="2" key="1">
    <citation type="journal article" date="2014" name="Genome Announc.">
        <title>Draft Genome Sequences of Three Alkaliphilic Bacillus Strains, Bacillus wakoensis JCM 9140T, Bacillus akibai JCM 9157T, and Bacillus hemicellulosilyticus JCM 9152T.</title>
        <authorList>
            <person name="Yuki M."/>
            <person name="Oshima K."/>
            <person name="Suda W."/>
            <person name="Oshida Y."/>
            <person name="Kitamura K."/>
            <person name="Iida T."/>
            <person name="Hattori M."/>
            <person name="Ohkuma M."/>
        </authorList>
    </citation>
    <scope>NUCLEOTIDE SEQUENCE [LARGE SCALE GENOMIC DNA]</scope>
    <source>
        <strain evidence="2">JCM 9152</strain>
    </source>
</reference>
<sequence length="86" mass="9901">MWFLYVSIVVFNITAVFVKKNLRPNEFYVSILSGLLVSSFADRFTDKYNIYGLFDLYFIEAKSLLIYLGIYPAVTVLIIGIPLIVH</sequence>
<evidence type="ECO:0000256" key="1">
    <source>
        <dbReference type="SAM" id="Phobius"/>
    </source>
</evidence>
<keyword evidence="1" id="KW-1133">Transmembrane helix</keyword>
<keyword evidence="3" id="KW-1185">Reference proteome</keyword>
<dbReference type="AlphaFoldDB" id="W4QAM1"/>
<keyword evidence="1" id="KW-0812">Transmembrane</keyword>
<proteinExistence type="predicted"/>
<protein>
    <recommendedName>
        <fullName evidence="4">Prepilin type IV endopeptidase peptidase domain-containing protein</fullName>
    </recommendedName>
</protein>
<accession>W4QAM1</accession>
<gene>
    <name evidence="2" type="ORF">JCM9152_447</name>
</gene>
<feature type="transmembrane region" description="Helical" evidence="1">
    <location>
        <begin position="64"/>
        <end position="85"/>
    </location>
</feature>